<dbReference type="EnsemblPlants" id="OGLUM11G08060.1">
    <property type="protein sequence ID" value="OGLUM11G08060.1"/>
    <property type="gene ID" value="OGLUM11G08060"/>
</dbReference>
<reference evidence="1" key="1">
    <citation type="submission" date="2015-04" db="UniProtKB">
        <authorList>
            <consortium name="EnsemblPlants"/>
        </authorList>
    </citation>
    <scope>IDENTIFICATION</scope>
</reference>
<protein>
    <submittedName>
        <fullName evidence="1">Uncharacterized protein</fullName>
    </submittedName>
</protein>
<keyword evidence="2" id="KW-1185">Reference proteome</keyword>
<organism evidence="1">
    <name type="scientific">Oryza glumipatula</name>
    <dbReference type="NCBI Taxonomy" id="40148"/>
    <lineage>
        <taxon>Eukaryota</taxon>
        <taxon>Viridiplantae</taxon>
        <taxon>Streptophyta</taxon>
        <taxon>Embryophyta</taxon>
        <taxon>Tracheophyta</taxon>
        <taxon>Spermatophyta</taxon>
        <taxon>Magnoliopsida</taxon>
        <taxon>Liliopsida</taxon>
        <taxon>Poales</taxon>
        <taxon>Poaceae</taxon>
        <taxon>BOP clade</taxon>
        <taxon>Oryzoideae</taxon>
        <taxon>Oryzeae</taxon>
        <taxon>Oryzinae</taxon>
        <taxon>Oryza</taxon>
    </lineage>
</organism>
<evidence type="ECO:0000313" key="2">
    <source>
        <dbReference type="Proteomes" id="UP000026961"/>
    </source>
</evidence>
<sequence length="129" mass="13812">MLIFPPPPHHRNITERVEDIFCFAIRGGSTSSSSSSSSSSSRDDIFATLPLGVLGLCRRRGALGLLGGARKGVLGRDAKSGHGSNAKFRIEDVVTLPAVQMMGKSATETSDLIRNHKNSHTHLSSWIAN</sequence>
<dbReference type="AlphaFoldDB" id="A0A0E0BHA3"/>
<proteinExistence type="predicted"/>
<reference evidence="1" key="2">
    <citation type="submission" date="2018-05" db="EMBL/GenBank/DDBJ databases">
        <title>OgluRS3 (Oryza glumaepatula Reference Sequence Version 3).</title>
        <authorList>
            <person name="Zhang J."/>
            <person name="Kudrna D."/>
            <person name="Lee S."/>
            <person name="Talag J."/>
            <person name="Welchert J."/>
            <person name="Wing R.A."/>
        </authorList>
    </citation>
    <scope>NUCLEOTIDE SEQUENCE [LARGE SCALE GENOMIC DNA]</scope>
</reference>
<accession>A0A0E0BHA3</accession>
<dbReference type="Gramene" id="OGLUM11G08060.1">
    <property type="protein sequence ID" value="OGLUM11G08060.1"/>
    <property type="gene ID" value="OGLUM11G08060"/>
</dbReference>
<dbReference type="Proteomes" id="UP000026961">
    <property type="component" value="Chromosome 11"/>
</dbReference>
<dbReference type="HOGENOM" id="CLU_1996221_0_0_1"/>
<evidence type="ECO:0000313" key="1">
    <source>
        <dbReference type="EnsemblPlants" id="OGLUM11G08060.1"/>
    </source>
</evidence>
<name>A0A0E0BHA3_9ORYZ</name>